<sequence>MENKIDIPCLIALLFIGASLYTTISQCKPCEELKQNLDPTQLEIYSDIVKERLYNYYIGLILGIVLALIYYKYGRNVNVNVNVNGNSNANSNVNNSEGNNINGPLGNRICSICIYLAIILSTQFLYYMLVPKSKYMLDYLNGDQIKLWLETYKTMRNKYYFGALFGIIAYFILMFMYY</sequence>
<evidence type="ECO:0000256" key="1">
    <source>
        <dbReference type="SAM" id="Phobius"/>
    </source>
</evidence>
<gene>
    <name evidence="2" type="ORF">Hokovirus_3_183</name>
</gene>
<organism evidence="2">
    <name type="scientific">Hokovirus HKV1</name>
    <dbReference type="NCBI Taxonomy" id="1977638"/>
    <lineage>
        <taxon>Viruses</taxon>
        <taxon>Varidnaviria</taxon>
        <taxon>Bamfordvirae</taxon>
        <taxon>Nucleocytoviricota</taxon>
        <taxon>Megaviricetes</taxon>
        <taxon>Imitervirales</taxon>
        <taxon>Mimiviridae</taxon>
        <taxon>Klosneuvirinae</taxon>
        <taxon>Hokovirus</taxon>
    </lineage>
</organism>
<protein>
    <submittedName>
        <fullName evidence="2">Uncharacterized protein</fullName>
    </submittedName>
</protein>
<evidence type="ECO:0000313" key="2">
    <source>
        <dbReference type="EMBL" id="ARF10910.1"/>
    </source>
</evidence>
<feature type="transmembrane region" description="Helical" evidence="1">
    <location>
        <begin position="54"/>
        <end position="71"/>
    </location>
</feature>
<reference evidence="2" key="1">
    <citation type="journal article" date="2017" name="Science">
        <title>Giant viruses with an expanded complement of translation system components.</title>
        <authorList>
            <person name="Schulz F."/>
            <person name="Yutin N."/>
            <person name="Ivanova N.N."/>
            <person name="Ortega D.R."/>
            <person name="Lee T.K."/>
            <person name="Vierheilig J."/>
            <person name="Daims H."/>
            <person name="Horn M."/>
            <person name="Wagner M."/>
            <person name="Jensen G.J."/>
            <person name="Kyrpides N.C."/>
            <person name="Koonin E.V."/>
            <person name="Woyke T."/>
        </authorList>
    </citation>
    <scope>NUCLEOTIDE SEQUENCE</scope>
    <source>
        <strain evidence="2">HKV1</strain>
    </source>
</reference>
<feature type="transmembrane region" description="Helical" evidence="1">
    <location>
        <begin position="109"/>
        <end position="129"/>
    </location>
</feature>
<keyword evidence="1" id="KW-1133">Transmembrane helix</keyword>
<accession>A0A1V0SGR5</accession>
<name>A0A1V0SGR5_9VIRU</name>
<feature type="transmembrane region" description="Helical" evidence="1">
    <location>
        <begin position="159"/>
        <end position="177"/>
    </location>
</feature>
<dbReference type="EMBL" id="KY684105">
    <property type="protein sequence ID" value="ARF10910.1"/>
    <property type="molecule type" value="Genomic_DNA"/>
</dbReference>
<proteinExistence type="predicted"/>
<keyword evidence="1" id="KW-0812">Transmembrane</keyword>
<keyword evidence="1" id="KW-0472">Membrane</keyword>